<dbReference type="InterPro" id="IPR018247">
    <property type="entry name" value="EF_Hand_1_Ca_BS"/>
</dbReference>
<organism evidence="2 3">
    <name type="scientific">Crossiella cryophila</name>
    <dbReference type="NCBI Taxonomy" id="43355"/>
    <lineage>
        <taxon>Bacteria</taxon>
        <taxon>Bacillati</taxon>
        <taxon>Actinomycetota</taxon>
        <taxon>Actinomycetes</taxon>
        <taxon>Pseudonocardiales</taxon>
        <taxon>Pseudonocardiaceae</taxon>
        <taxon>Crossiella</taxon>
    </lineage>
</organism>
<comment type="caution">
    <text evidence="2">The sequence shown here is derived from an EMBL/GenBank/DDBJ whole genome shotgun (WGS) entry which is preliminary data.</text>
</comment>
<dbReference type="PROSITE" id="PS00018">
    <property type="entry name" value="EF_HAND_1"/>
    <property type="match status" value="3"/>
</dbReference>
<accession>A0A7W7CFS1</accession>
<feature type="domain" description="EF-hand" evidence="1">
    <location>
        <begin position="100"/>
        <end position="135"/>
    </location>
</feature>
<dbReference type="Proteomes" id="UP000533598">
    <property type="component" value="Unassembled WGS sequence"/>
</dbReference>
<sequence length="178" mass="19641">MTTAVKNERQIQRFKKWDVNGNGRIERSDYEAEARRIINAFGENETSPRGRAVLDAFIGMFEYQATEAGVGAHGSLTEQQFLDVNEKLMFRDGDVGFSRLLRPTIRAIVDLCDTDGDGEVNPAEFKKWMKAIGVPVSDADASFRAIDSNGNGSLSVEELVNAVRDFHNGTLDVPLLGS</sequence>
<proteinExistence type="predicted"/>
<dbReference type="InterPro" id="IPR011992">
    <property type="entry name" value="EF-hand-dom_pair"/>
</dbReference>
<dbReference type="RefSeq" id="WP_185006196.1">
    <property type="nucleotide sequence ID" value="NZ_BAAAUI010000005.1"/>
</dbReference>
<gene>
    <name evidence="2" type="ORF">HNR67_006530</name>
</gene>
<protein>
    <submittedName>
        <fullName evidence="2">Ca2+-binding EF-hand superfamily protein</fullName>
    </submittedName>
</protein>
<dbReference type="PROSITE" id="PS50222">
    <property type="entry name" value="EF_HAND_2"/>
    <property type="match status" value="2"/>
</dbReference>
<dbReference type="SUPFAM" id="SSF47473">
    <property type="entry name" value="EF-hand"/>
    <property type="match status" value="1"/>
</dbReference>
<reference evidence="2 3" key="1">
    <citation type="submission" date="2020-08" db="EMBL/GenBank/DDBJ databases">
        <title>Sequencing the genomes of 1000 actinobacteria strains.</title>
        <authorList>
            <person name="Klenk H.-P."/>
        </authorList>
    </citation>
    <scope>NUCLEOTIDE SEQUENCE [LARGE SCALE GENOMIC DNA]</scope>
    <source>
        <strain evidence="2 3">DSM 44230</strain>
    </source>
</reference>
<evidence type="ECO:0000313" key="2">
    <source>
        <dbReference type="EMBL" id="MBB4680412.1"/>
    </source>
</evidence>
<dbReference type="Pfam" id="PF13499">
    <property type="entry name" value="EF-hand_7"/>
    <property type="match status" value="1"/>
</dbReference>
<dbReference type="EMBL" id="JACHMH010000001">
    <property type="protein sequence ID" value="MBB4680412.1"/>
    <property type="molecule type" value="Genomic_DNA"/>
</dbReference>
<dbReference type="Gene3D" id="1.10.238.10">
    <property type="entry name" value="EF-hand"/>
    <property type="match status" value="1"/>
</dbReference>
<dbReference type="GO" id="GO:0005509">
    <property type="term" value="F:calcium ion binding"/>
    <property type="evidence" value="ECO:0007669"/>
    <property type="project" value="InterPro"/>
</dbReference>
<name>A0A7W7CFS1_9PSEU</name>
<dbReference type="SMART" id="SM00054">
    <property type="entry name" value="EFh"/>
    <property type="match status" value="3"/>
</dbReference>
<dbReference type="AlphaFoldDB" id="A0A7W7CFS1"/>
<dbReference type="CDD" id="cd00051">
    <property type="entry name" value="EFh"/>
    <property type="match status" value="1"/>
</dbReference>
<keyword evidence="3" id="KW-1185">Reference proteome</keyword>
<evidence type="ECO:0000259" key="1">
    <source>
        <dbReference type="PROSITE" id="PS50222"/>
    </source>
</evidence>
<evidence type="ECO:0000313" key="3">
    <source>
        <dbReference type="Proteomes" id="UP000533598"/>
    </source>
</evidence>
<dbReference type="InterPro" id="IPR002048">
    <property type="entry name" value="EF_hand_dom"/>
</dbReference>
<feature type="domain" description="EF-hand" evidence="1">
    <location>
        <begin position="137"/>
        <end position="169"/>
    </location>
</feature>